<evidence type="ECO:0000256" key="1">
    <source>
        <dbReference type="ARBA" id="ARBA00009199"/>
    </source>
</evidence>
<protein>
    <submittedName>
        <fullName evidence="4">General amidase</fullName>
    </submittedName>
</protein>
<evidence type="ECO:0000313" key="5">
    <source>
        <dbReference type="Proteomes" id="UP000522262"/>
    </source>
</evidence>
<dbReference type="PANTHER" id="PTHR46072:SF7">
    <property type="entry name" value="AMIDASE"/>
    <property type="match status" value="1"/>
</dbReference>
<dbReference type="PANTHER" id="PTHR46072">
    <property type="entry name" value="AMIDASE-RELATED-RELATED"/>
    <property type="match status" value="1"/>
</dbReference>
<feature type="domain" description="Amidase" evidence="3">
    <location>
        <begin position="42"/>
        <end position="125"/>
    </location>
</feature>
<accession>A0A8H5JQM6</accession>
<dbReference type="Pfam" id="PF01425">
    <property type="entry name" value="Amidase"/>
    <property type="match status" value="1"/>
</dbReference>
<gene>
    <name evidence="4" type="ORF">FMEXI_323</name>
</gene>
<dbReference type="EMBL" id="JAAOAM010000007">
    <property type="protein sequence ID" value="KAF5558558.1"/>
    <property type="molecule type" value="Genomic_DNA"/>
</dbReference>
<dbReference type="InterPro" id="IPR036928">
    <property type="entry name" value="AS_sf"/>
</dbReference>
<evidence type="ECO:0000313" key="4">
    <source>
        <dbReference type="EMBL" id="KAF5558558.1"/>
    </source>
</evidence>
<dbReference type="Proteomes" id="UP000522262">
    <property type="component" value="Unassembled WGS sequence"/>
</dbReference>
<evidence type="ECO:0000256" key="2">
    <source>
        <dbReference type="ARBA" id="ARBA00022801"/>
    </source>
</evidence>
<name>A0A8H5JQM6_9HYPO</name>
<proteinExistence type="inferred from homology"/>
<comment type="caution">
    <text evidence="4">The sequence shown here is derived from an EMBL/GenBank/DDBJ whole genome shotgun (WGS) entry which is preliminary data.</text>
</comment>
<organism evidence="4 5">
    <name type="scientific">Fusarium mexicanum</name>
    <dbReference type="NCBI Taxonomy" id="751941"/>
    <lineage>
        <taxon>Eukaryota</taxon>
        <taxon>Fungi</taxon>
        <taxon>Dikarya</taxon>
        <taxon>Ascomycota</taxon>
        <taxon>Pezizomycotina</taxon>
        <taxon>Sordariomycetes</taxon>
        <taxon>Hypocreomycetidae</taxon>
        <taxon>Hypocreales</taxon>
        <taxon>Nectriaceae</taxon>
        <taxon>Fusarium</taxon>
        <taxon>Fusarium fujikuroi species complex</taxon>
    </lineage>
</organism>
<keyword evidence="5" id="KW-1185">Reference proteome</keyword>
<dbReference type="SUPFAM" id="SSF75304">
    <property type="entry name" value="Amidase signature (AS) enzymes"/>
    <property type="match status" value="1"/>
</dbReference>
<keyword evidence="2" id="KW-0378">Hydrolase</keyword>
<dbReference type="InterPro" id="IPR023631">
    <property type="entry name" value="Amidase_dom"/>
</dbReference>
<dbReference type="AlphaFoldDB" id="A0A8H5JQM6"/>
<evidence type="ECO:0000259" key="3">
    <source>
        <dbReference type="Pfam" id="PF01425"/>
    </source>
</evidence>
<dbReference type="GO" id="GO:0016787">
    <property type="term" value="F:hydrolase activity"/>
    <property type="evidence" value="ECO:0007669"/>
    <property type="project" value="UniProtKB-KW"/>
</dbReference>
<dbReference type="Gene3D" id="3.90.1300.10">
    <property type="entry name" value="Amidase signature (AS) domain"/>
    <property type="match status" value="1"/>
</dbReference>
<comment type="similarity">
    <text evidence="1">Belongs to the amidase family.</text>
</comment>
<sequence>MALNCTFMHCYLTASEITIAEMVIKDLADATKTNGLSAEEVLNAFSHGAALAHQWRMGPLYGFPISLKDQCHVKGVETTMGYTGWIGTFQGKKDSPRYKNHKSVIITALRNSGAMLYVRTGVPHTVLP</sequence>
<reference evidence="4 5" key="1">
    <citation type="submission" date="2020-05" db="EMBL/GenBank/DDBJ databases">
        <title>Identification and distribution of gene clusters putatively required for synthesis of sphingolipid metabolism inhibitors in phylogenetically diverse species of the filamentous fungus Fusarium.</title>
        <authorList>
            <person name="Kim H.-S."/>
            <person name="Busman M."/>
            <person name="Brown D.W."/>
            <person name="Divon H."/>
            <person name="Uhlig S."/>
            <person name="Proctor R.H."/>
        </authorList>
    </citation>
    <scope>NUCLEOTIDE SEQUENCE [LARGE SCALE GENOMIC DNA]</scope>
    <source>
        <strain evidence="4 5">NRRL 53147</strain>
    </source>
</reference>